<evidence type="ECO:0000256" key="1">
    <source>
        <dbReference type="SAM" id="MobiDB-lite"/>
    </source>
</evidence>
<name>A0ABP6MX10_9ACTN</name>
<dbReference type="EMBL" id="BAAAUT010000011">
    <property type="protein sequence ID" value="GAA3127509.1"/>
    <property type="molecule type" value="Genomic_DNA"/>
</dbReference>
<reference evidence="3" key="1">
    <citation type="journal article" date="2019" name="Int. J. Syst. Evol. Microbiol.">
        <title>The Global Catalogue of Microorganisms (GCM) 10K type strain sequencing project: providing services to taxonomists for standard genome sequencing and annotation.</title>
        <authorList>
            <consortium name="The Broad Institute Genomics Platform"/>
            <consortium name="The Broad Institute Genome Sequencing Center for Infectious Disease"/>
            <person name="Wu L."/>
            <person name="Ma J."/>
        </authorList>
    </citation>
    <scope>NUCLEOTIDE SEQUENCE [LARGE SCALE GENOMIC DNA]</scope>
    <source>
        <strain evidence="3">JCM 9373</strain>
    </source>
</reference>
<sequence>MRFRRSMAVVIALVSGLCGCSQPDPLPVPEPAGQVWPGAFFEVPQEIKGFGDLTPVAMLDAREVLLRSRTAMLAYDRRSRRHRILAEPPADGLFGEVLSAFVGDREVVLMEGDAEISALWSIPRAGGPARLLAASIPEPGTVAGMVADGGKVVWWKYDGTSREVPLSGGEPRDSHHQELDYISRWPWGHRGEDGVVNLVTGEKRDTQAVGYGHDVRCGPEWCVSAGEDSRYESQEVVVQRLDGSDRRRVPGKIMHGGLFVGERYGVFDAPEAARDQSMIDPGGIWGDAVVVYDRCTGKTGLLDAPEPSEPSEPEVQDARSRRYPNVIRNGGDSSGILMYWKAPGDRYTVFALPDPSVGKEAACT</sequence>
<dbReference type="Proteomes" id="UP001500320">
    <property type="component" value="Unassembled WGS sequence"/>
</dbReference>
<gene>
    <name evidence="2" type="ORF">GCM10010466_17890</name>
</gene>
<comment type="caution">
    <text evidence="2">The sequence shown here is derived from an EMBL/GenBank/DDBJ whole genome shotgun (WGS) entry which is preliminary data.</text>
</comment>
<feature type="region of interest" description="Disordered" evidence="1">
    <location>
        <begin position="300"/>
        <end position="326"/>
    </location>
</feature>
<dbReference type="PROSITE" id="PS51257">
    <property type="entry name" value="PROKAR_LIPOPROTEIN"/>
    <property type="match status" value="1"/>
</dbReference>
<keyword evidence="3" id="KW-1185">Reference proteome</keyword>
<evidence type="ECO:0000313" key="2">
    <source>
        <dbReference type="EMBL" id="GAA3127509.1"/>
    </source>
</evidence>
<accession>A0ABP6MX10</accession>
<protein>
    <submittedName>
        <fullName evidence="2">Uncharacterized protein</fullName>
    </submittedName>
</protein>
<organism evidence="2 3">
    <name type="scientific">Planomonospora alba</name>
    <dbReference type="NCBI Taxonomy" id="161354"/>
    <lineage>
        <taxon>Bacteria</taxon>
        <taxon>Bacillati</taxon>
        <taxon>Actinomycetota</taxon>
        <taxon>Actinomycetes</taxon>
        <taxon>Streptosporangiales</taxon>
        <taxon>Streptosporangiaceae</taxon>
        <taxon>Planomonospora</taxon>
    </lineage>
</organism>
<evidence type="ECO:0000313" key="3">
    <source>
        <dbReference type="Proteomes" id="UP001500320"/>
    </source>
</evidence>
<proteinExistence type="predicted"/>